<comment type="caution">
    <text evidence="2">The sequence shown here is derived from an EMBL/GenBank/DDBJ whole genome shotgun (WGS) entry which is preliminary data.</text>
</comment>
<evidence type="ECO:0008006" key="4">
    <source>
        <dbReference type="Google" id="ProtNLM"/>
    </source>
</evidence>
<dbReference type="SUPFAM" id="SSF52266">
    <property type="entry name" value="SGNH hydrolase"/>
    <property type="match status" value="1"/>
</dbReference>
<dbReference type="Pfam" id="PF04311">
    <property type="entry name" value="DUF459"/>
    <property type="match status" value="1"/>
</dbReference>
<feature type="chain" id="PRO_5014840421" description="DUF459 domain-containing protein" evidence="1">
    <location>
        <begin position="38"/>
        <end position="408"/>
    </location>
</feature>
<reference evidence="2 3" key="1">
    <citation type="submission" date="2018-01" db="EMBL/GenBank/DDBJ databases">
        <title>The draft genome sequence of Cohaesibacter sp. H1304.</title>
        <authorList>
            <person name="Wang N.-N."/>
            <person name="Du Z.-J."/>
        </authorList>
    </citation>
    <scope>NUCLEOTIDE SEQUENCE [LARGE SCALE GENOMIC DNA]</scope>
    <source>
        <strain evidence="2 3">H1304</strain>
    </source>
</reference>
<dbReference type="InterPro" id="IPR036514">
    <property type="entry name" value="SGNH_hydro_sf"/>
</dbReference>
<dbReference type="Proteomes" id="UP000234881">
    <property type="component" value="Unassembled WGS sequence"/>
</dbReference>
<name>A0A2N5XWY5_9HYPH</name>
<evidence type="ECO:0000313" key="3">
    <source>
        <dbReference type="Proteomes" id="UP000234881"/>
    </source>
</evidence>
<evidence type="ECO:0000256" key="1">
    <source>
        <dbReference type="SAM" id="SignalP"/>
    </source>
</evidence>
<dbReference type="OrthoDB" id="9805649at2"/>
<accession>A0A2N5XWY5</accession>
<protein>
    <recommendedName>
        <fullName evidence="4">DUF459 domain-containing protein</fullName>
    </recommendedName>
</protein>
<dbReference type="InterPro" id="IPR007407">
    <property type="entry name" value="DUF459"/>
</dbReference>
<dbReference type="RefSeq" id="WP_101532103.1">
    <property type="nucleotide sequence ID" value="NZ_PKUQ01000001.1"/>
</dbReference>
<dbReference type="Gene3D" id="3.40.50.1110">
    <property type="entry name" value="SGNH hydrolase"/>
    <property type="match status" value="1"/>
</dbReference>
<proteinExistence type="predicted"/>
<keyword evidence="3" id="KW-1185">Reference proteome</keyword>
<evidence type="ECO:0000313" key="2">
    <source>
        <dbReference type="EMBL" id="PLW79021.1"/>
    </source>
</evidence>
<dbReference type="AlphaFoldDB" id="A0A2N5XWY5"/>
<sequence>MSAIGRYWKRHVCKSLVAVCLSAVCVLHPTMTLSAMAASVSTSQGLVPVRAAPRVTPDDGRYEVALGFFERLFKRRTKKVPEASKEKKSSSGQKAVVKAPTKPVIKTVTKDDDAAVIAIFGDEFSQDIGWGLKDAFSQTPDVKIDIHSVPKTGLVYRASRNPLKNPSEVYEKSPFSFAVVLVGLNDRVRMSAQKNADGVEIFPAYDFKSEGWGRSYVREIDRLRSAFSEIDRPIYWVGLPPVANKKLSADMRHLNDFVSSRLTGRGERFINIWDAFSNEEGEFTYRGPNLAGQEKRLRQKNGIRFNKEGRRKLAFFVEKLVIRVLSQSVDEDVLPENLASADETALREGRGASRDIFVLRKPPLDADQLVDPASFSASLSDEKNGSGRARTVGRAPELRVDNFSWVNP</sequence>
<keyword evidence="1" id="KW-0732">Signal</keyword>
<gene>
    <name evidence="2" type="ORF">C0081_01960</name>
</gene>
<dbReference type="EMBL" id="PKUQ01000001">
    <property type="protein sequence ID" value="PLW79021.1"/>
    <property type="molecule type" value="Genomic_DNA"/>
</dbReference>
<feature type="signal peptide" evidence="1">
    <location>
        <begin position="1"/>
        <end position="37"/>
    </location>
</feature>
<dbReference type="GO" id="GO:0016788">
    <property type="term" value="F:hydrolase activity, acting on ester bonds"/>
    <property type="evidence" value="ECO:0007669"/>
    <property type="project" value="UniProtKB-ARBA"/>
</dbReference>
<organism evidence="2 3">
    <name type="scientific">Cohaesibacter celericrescens</name>
    <dbReference type="NCBI Taxonomy" id="2067669"/>
    <lineage>
        <taxon>Bacteria</taxon>
        <taxon>Pseudomonadati</taxon>
        <taxon>Pseudomonadota</taxon>
        <taxon>Alphaproteobacteria</taxon>
        <taxon>Hyphomicrobiales</taxon>
        <taxon>Cohaesibacteraceae</taxon>
    </lineage>
</organism>